<reference evidence="2 3" key="1">
    <citation type="submission" date="2024-02" db="EMBL/GenBank/DDBJ databases">
        <title>De novo assembly and annotation of 12 fungi associated with fruit tree decline syndrome in Ontario, Canada.</title>
        <authorList>
            <person name="Sulman M."/>
            <person name="Ellouze W."/>
            <person name="Ilyukhin E."/>
        </authorList>
    </citation>
    <scope>NUCLEOTIDE SEQUENCE [LARGE SCALE GENOMIC DNA]</scope>
    <source>
        <strain evidence="2 3">M169</strain>
    </source>
</reference>
<dbReference type="PANTHER" id="PTHR28055">
    <property type="entry name" value="ALTERED INHERITANCE OF MITOCHONDRIA PROTEIN 41, MITOCHONDRIAL"/>
    <property type="match status" value="1"/>
</dbReference>
<sequence>MVFGGGMLDNCQTSDQWLTIDRSQLYLQGLQPEKDGRAGIRLEELMRNAGFENVESRMMQLPLCGWPDDAREKEVGTANRENMSHLLSSLAIYPFTERLNMSITEAQVLLAQARRDAQNPSFKAYFPVWVTLRDYSAEATPTPPLLAKFKTDLKTAMRAKDAARLSVLRTILSATNNAAKTSSPIKTDVQLVQLLRKTARGNHEAAEEARAAGREDLIAKEEAQVKIIDEYIADSGVQTLGKDEIRAIVEKVISEIKNDGVDEKRIFGELFKRMMAKDGPLEGKEVDRTEIAQIAKELTK</sequence>
<dbReference type="Pfam" id="PF09424">
    <property type="entry name" value="YqeY"/>
    <property type="match status" value="1"/>
</dbReference>
<gene>
    <name evidence="1" type="primary">AIM41</name>
    <name evidence="2" type="ORF">SLS63_002160</name>
</gene>
<dbReference type="InterPro" id="IPR023168">
    <property type="entry name" value="GatB_Yqey_C_2"/>
</dbReference>
<dbReference type="EMBL" id="JAKNSF020000005">
    <property type="protein sequence ID" value="KAK7738823.1"/>
    <property type="molecule type" value="Genomic_DNA"/>
</dbReference>
<dbReference type="InterPro" id="IPR019004">
    <property type="entry name" value="YqeY/Aim41"/>
</dbReference>
<dbReference type="InterPro" id="IPR042184">
    <property type="entry name" value="YqeY/Aim41_N"/>
</dbReference>
<comment type="caution">
    <text evidence="2">The sequence shown here is derived from an EMBL/GenBank/DDBJ whole genome shotgun (WGS) entry which is preliminary data.</text>
</comment>
<evidence type="ECO:0000313" key="3">
    <source>
        <dbReference type="Proteomes" id="UP001430848"/>
    </source>
</evidence>
<protein>
    <recommendedName>
        <fullName evidence="1">Altered inheritance of mitochondria protein 41</fullName>
    </recommendedName>
</protein>
<keyword evidence="1" id="KW-0496">Mitochondrion</keyword>
<dbReference type="PANTHER" id="PTHR28055:SF1">
    <property type="entry name" value="ALTERED INHERITANCE OF MITOCHONDRIA PROTEIN 41, MITOCHONDRIAL"/>
    <property type="match status" value="1"/>
</dbReference>
<name>A0ABR1PKD8_DIAER</name>
<dbReference type="Proteomes" id="UP001430848">
    <property type="component" value="Unassembled WGS sequence"/>
</dbReference>
<comment type="similarity">
    <text evidence="1">Belongs to the AIM41 family.</text>
</comment>
<dbReference type="Gene3D" id="1.10.10.410">
    <property type="match status" value="1"/>
</dbReference>
<evidence type="ECO:0000256" key="1">
    <source>
        <dbReference type="RuleBase" id="RU365099"/>
    </source>
</evidence>
<accession>A0ABR1PKD8</accession>
<dbReference type="Gene3D" id="1.10.1510.10">
    <property type="entry name" value="Uncharacterised protein YqeY/AIM41 PF09424, N-terminal domain"/>
    <property type="match status" value="1"/>
</dbReference>
<proteinExistence type="inferred from homology"/>
<dbReference type="InterPro" id="IPR003789">
    <property type="entry name" value="Asn/Gln_tRNA_amidoTrase-B-like"/>
</dbReference>
<evidence type="ECO:0000313" key="2">
    <source>
        <dbReference type="EMBL" id="KAK7738823.1"/>
    </source>
</evidence>
<comment type="subcellular location">
    <subcellularLocation>
        <location evidence="1">Mitochondrion</location>
    </subcellularLocation>
</comment>
<dbReference type="SUPFAM" id="SSF89095">
    <property type="entry name" value="GatB/YqeY motif"/>
    <property type="match status" value="1"/>
</dbReference>
<organism evidence="2 3">
    <name type="scientific">Diaporthe eres</name>
    <name type="common">Phomopsis oblonga</name>
    <dbReference type="NCBI Taxonomy" id="83184"/>
    <lineage>
        <taxon>Eukaryota</taxon>
        <taxon>Fungi</taxon>
        <taxon>Dikarya</taxon>
        <taxon>Ascomycota</taxon>
        <taxon>Pezizomycotina</taxon>
        <taxon>Sordariomycetes</taxon>
        <taxon>Sordariomycetidae</taxon>
        <taxon>Diaporthales</taxon>
        <taxon>Diaporthaceae</taxon>
        <taxon>Diaporthe</taxon>
        <taxon>Diaporthe eres species complex</taxon>
    </lineage>
</organism>
<keyword evidence="3" id="KW-1185">Reference proteome</keyword>